<reference evidence="1 2" key="1">
    <citation type="submission" date="2024-04" db="EMBL/GenBank/DDBJ databases">
        <title>Tritrichomonas musculus Genome.</title>
        <authorList>
            <person name="Alves-Ferreira E."/>
            <person name="Grigg M."/>
            <person name="Lorenzi H."/>
            <person name="Galac M."/>
        </authorList>
    </citation>
    <scope>NUCLEOTIDE SEQUENCE [LARGE SCALE GENOMIC DNA]</scope>
    <source>
        <strain evidence="1 2">EAF2021</strain>
    </source>
</reference>
<comment type="caution">
    <text evidence="1">The sequence shown here is derived from an EMBL/GenBank/DDBJ whole genome shotgun (WGS) entry which is preliminary data.</text>
</comment>
<gene>
    <name evidence="1" type="ORF">M9Y10_045526</name>
</gene>
<accession>A0ABR2JVX0</accession>
<proteinExistence type="predicted"/>
<dbReference type="Proteomes" id="UP001470230">
    <property type="component" value="Unassembled WGS sequence"/>
</dbReference>
<sequence>MNKEITHGIKDIINHEQLKCFKENLIDSDKILSYIDNFESCNDEVKAVCSFNLIKTLHDSFANRFYELKSNSFVLKSVISEEELHAKSNDLFEQYTIVENNALRQLKHQTSREIEK</sequence>
<name>A0ABR2JVX0_9EUKA</name>
<evidence type="ECO:0000313" key="2">
    <source>
        <dbReference type="Proteomes" id="UP001470230"/>
    </source>
</evidence>
<protein>
    <submittedName>
        <fullName evidence="1">Uncharacterized protein</fullName>
    </submittedName>
</protein>
<organism evidence="1 2">
    <name type="scientific">Tritrichomonas musculus</name>
    <dbReference type="NCBI Taxonomy" id="1915356"/>
    <lineage>
        <taxon>Eukaryota</taxon>
        <taxon>Metamonada</taxon>
        <taxon>Parabasalia</taxon>
        <taxon>Tritrichomonadida</taxon>
        <taxon>Tritrichomonadidae</taxon>
        <taxon>Tritrichomonas</taxon>
    </lineage>
</organism>
<keyword evidence="2" id="KW-1185">Reference proteome</keyword>
<dbReference type="EMBL" id="JAPFFF010000009">
    <property type="protein sequence ID" value="KAK8882882.1"/>
    <property type="molecule type" value="Genomic_DNA"/>
</dbReference>
<evidence type="ECO:0000313" key="1">
    <source>
        <dbReference type="EMBL" id="KAK8882882.1"/>
    </source>
</evidence>